<evidence type="ECO:0000256" key="1">
    <source>
        <dbReference type="ARBA" id="ARBA00022676"/>
    </source>
</evidence>
<comment type="similarity">
    <text evidence="4">Belongs to the glycosyltransferase 104 family.</text>
</comment>
<dbReference type="RefSeq" id="WP_151123526.1">
    <property type="nucleotide sequence ID" value="NZ_CP088081.1"/>
</dbReference>
<evidence type="ECO:0000256" key="4">
    <source>
        <dbReference type="ARBA" id="ARBA00024346"/>
    </source>
</evidence>
<protein>
    <recommendedName>
        <fullName evidence="5">Protein-arginine rhamnosyltransferase</fullName>
    </recommendedName>
    <alternativeName>
        <fullName evidence="6">EF-P arginine rhamnosyltransferase</fullName>
    </alternativeName>
</protein>
<dbReference type="Proteomes" id="UP000430120">
    <property type="component" value="Unassembled WGS sequence"/>
</dbReference>
<keyword evidence="1" id="KW-0328">Glycosyltransferase</keyword>
<keyword evidence="9" id="KW-1185">Reference proteome</keyword>
<gene>
    <name evidence="8" type="primary">earP</name>
    <name evidence="8" type="ORF">F7Q92_07290</name>
</gene>
<evidence type="ECO:0000256" key="2">
    <source>
        <dbReference type="ARBA" id="ARBA00022679"/>
    </source>
</evidence>
<accession>A0A643FET5</accession>
<reference evidence="8 9" key="1">
    <citation type="submission" date="2019-09" db="EMBL/GenBank/DDBJ databases">
        <title>Draft genome sequences of 48 bacterial type strains from the CCUG.</title>
        <authorList>
            <person name="Tunovic T."/>
            <person name="Pineiro-Iglesias B."/>
            <person name="Unosson C."/>
            <person name="Inganas E."/>
            <person name="Ohlen M."/>
            <person name="Cardew S."/>
            <person name="Jensie-Markopoulos S."/>
            <person name="Salva-Serra F."/>
            <person name="Jaen-Luchoro D."/>
            <person name="Karlsson R."/>
            <person name="Svensson-Stadler L."/>
            <person name="Chun J."/>
            <person name="Moore E."/>
        </authorList>
    </citation>
    <scope>NUCLEOTIDE SEQUENCE [LARGE SCALE GENOMIC DNA]</scope>
    <source>
        <strain evidence="8 9">CCUG 30977</strain>
    </source>
</reference>
<keyword evidence="2 8" id="KW-0808">Transferase</keyword>
<comment type="catalytic activity">
    <reaction evidence="7">
        <text>dTDP-beta-L-rhamnose + L-arginyl-[protein] = N(omega)-(alpha-L-rhamnosyl)-L-arginyl-[protein] + dTDP + H(+)</text>
        <dbReference type="Rhea" id="RHEA:66692"/>
        <dbReference type="Rhea" id="RHEA-COMP:10532"/>
        <dbReference type="Rhea" id="RHEA-COMP:17096"/>
        <dbReference type="ChEBI" id="CHEBI:15378"/>
        <dbReference type="ChEBI" id="CHEBI:29965"/>
        <dbReference type="ChEBI" id="CHEBI:57510"/>
        <dbReference type="ChEBI" id="CHEBI:58369"/>
        <dbReference type="ChEBI" id="CHEBI:167445"/>
    </reaction>
    <physiologicalReaction direction="left-to-right" evidence="7">
        <dbReference type="Rhea" id="RHEA:66693"/>
    </physiologicalReaction>
</comment>
<comment type="function">
    <text evidence="3">Protein-arginine rhamnosyltransferase that catalyzes the transfer of a single rhamnose to elongation factor P (EF-P) on 'Lys-32', a modification required for EF-P-dependent rescue of polyproline stalled ribosomes.</text>
</comment>
<dbReference type="Pfam" id="PF10093">
    <property type="entry name" value="EarP"/>
    <property type="match status" value="1"/>
</dbReference>
<dbReference type="AlphaFoldDB" id="A0A643FET5"/>
<comment type="caution">
    <text evidence="8">The sequence shown here is derived from an EMBL/GenBank/DDBJ whole genome shotgun (WGS) entry which is preliminary data.</text>
</comment>
<dbReference type="PIRSF" id="PIRSF015557">
    <property type="entry name" value="UCP015557"/>
    <property type="match status" value="1"/>
</dbReference>
<organism evidence="8 9">
    <name type="scientific">Ideonella dechloratans</name>
    <dbReference type="NCBI Taxonomy" id="36863"/>
    <lineage>
        <taxon>Bacteria</taxon>
        <taxon>Pseudomonadati</taxon>
        <taxon>Pseudomonadota</taxon>
        <taxon>Betaproteobacteria</taxon>
        <taxon>Burkholderiales</taxon>
        <taxon>Sphaerotilaceae</taxon>
        <taxon>Ideonella</taxon>
    </lineage>
</organism>
<keyword evidence="8" id="KW-0648">Protein biosynthesis</keyword>
<proteinExistence type="inferred from homology"/>
<dbReference type="GO" id="GO:0106361">
    <property type="term" value="F:protein-arginine rhamnosyltransferase activity"/>
    <property type="evidence" value="ECO:0007669"/>
    <property type="project" value="InterPro"/>
</dbReference>
<dbReference type="OrthoDB" id="209085at2"/>
<evidence type="ECO:0000313" key="9">
    <source>
        <dbReference type="Proteomes" id="UP000430120"/>
    </source>
</evidence>
<evidence type="ECO:0000256" key="6">
    <source>
        <dbReference type="ARBA" id="ARBA00030025"/>
    </source>
</evidence>
<dbReference type="InterPro" id="IPR016633">
    <property type="entry name" value="EarP"/>
</dbReference>
<evidence type="ECO:0000256" key="7">
    <source>
        <dbReference type="ARBA" id="ARBA00048472"/>
    </source>
</evidence>
<dbReference type="GO" id="GO:0003746">
    <property type="term" value="F:translation elongation factor activity"/>
    <property type="evidence" value="ECO:0007669"/>
    <property type="project" value="UniProtKB-KW"/>
</dbReference>
<sequence length="361" mass="40385">MFHAVTPARPAPAAWCWDIFCRVIDNHGDLGVCWRLARDLAAHGQRLRLWVDDPAALRWMAPEGHPQIEVRHWTMDTPWPEPGDVVVEAFGCDPPEAFVARMAAAARPPVWVNLEYLSAEDYVERSHRLRSPQRCGLDKWFFYPGFTPATGGLLREDGLLAEQARFDAAAWLAAHGIAPRPGERLVSLFCYPQERIPALLSALADAPTLLLTTPGPATTLSEALPLPAGLRRQALPWLPQPDYDRLLWACELNLVRGEDSFVRAQWAGRPFLWQIYPQDDGVHADKLAAFLRRHLAAAPPALAEAITGLMRSWNGLTPAGSAWPPLPPLADWQRCTLAWRAELLAQPPLARQLLEFVMEKR</sequence>
<evidence type="ECO:0000256" key="5">
    <source>
        <dbReference type="ARBA" id="ARBA00024416"/>
    </source>
</evidence>
<evidence type="ECO:0000256" key="3">
    <source>
        <dbReference type="ARBA" id="ARBA00024303"/>
    </source>
</evidence>
<name>A0A643FET5_IDEDE</name>
<dbReference type="NCBIfam" id="TIGR03837">
    <property type="entry name" value="efp_Arg_rhamno"/>
    <property type="match status" value="1"/>
</dbReference>
<dbReference type="EMBL" id="VZPB01000013">
    <property type="protein sequence ID" value="KAB0583479.1"/>
    <property type="molecule type" value="Genomic_DNA"/>
</dbReference>
<keyword evidence="8" id="KW-0251">Elongation factor</keyword>
<evidence type="ECO:0000313" key="8">
    <source>
        <dbReference type="EMBL" id="KAB0583479.1"/>
    </source>
</evidence>